<evidence type="ECO:0000313" key="3">
    <source>
        <dbReference type="Proteomes" id="UP000199630"/>
    </source>
</evidence>
<proteinExistence type="predicted"/>
<sequence length="374" mass="42092">MSRKTPILCRIFFKKAGPPRGYFVRNFLTQEMQLKSGIKLLYAFPGFRRSFERALPKPVGKRYQQYAENASVDFSNFSEIVIVTPPQTSFIAQLLAAQLTQLGVVCRTVANYSADAHDPTALYIVFSLFHHETLPPASQRIAFQVEQKEQTHYFTPLYLAGLNESLAVIDYSRENIEFLRNLDCVWLSPGELLIKRIFFYPIAPMPQGDTYADREGILFYGAMTPYRSKILDELKKTHDIEVVTDLFGQALKDKLARAKVVLNIHRSQRAILETTRVSECLSFGARVVSEDVVNQGEFPELEELIDFAPAGDIDALSEALNKVLRTPHDQTPEVEALYQSSLLHLVEILDDLGIPYQKSAVASHDDSAASAPAD</sequence>
<evidence type="ECO:0000259" key="1">
    <source>
        <dbReference type="Pfam" id="PF13524"/>
    </source>
</evidence>
<organism evidence="2 3">
    <name type="scientific">Celeribacter neptunius</name>
    <dbReference type="NCBI Taxonomy" id="588602"/>
    <lineage>
        <taxon>Bacteria</taxon>
        <taxon>Pseudomonadati</taxon>
        <taxon>Pseudomonadota</taxon>
        <taxon>Alphaproteobacteria</taxon>
        <taxon>Rhodobacterales</taxon>
        <taxon>Roseobacteraceae</taxon>
        <taxon>Celeribacter</taxon>
    </lineage>
</organism>
<dbReference type="Pfam" id="PF13524">
    <property type="entry name" value="Glyco_trans_1_2"/>
    <property type="match status" value="1"/>
</dbReference>
<dbReference type="InterPro" id="IPR055259">
    <property type="entry name" value="YkvP/CgeB_Glyco_trans-like"/>
</dbReference>
<dbReference type="EMBL" id="FORH01000005">
    <property type="protein sequence ID" value="SFJ69127.1"/>
    <property type="molecule type" value="Genomic_DNA"/>
</dbReference>
<name>A0A1I3THX9_9RHOB</name>
<dbReference type="OrthoDB" id="6493506at2"/>
<gene>
    <name evidence="2" type="ORF">SAMN04487991_2685</name>
</gene>
<dbReference type="AlphaFoldDB" id="A0A1I3THX9"/>
<protein>
    <recommendedName>
        <fullName evidence="1">Spore protein YkvP/CgeB glycosyl transferase-like domain-containing protein</fullName>
    </recommendedName>
</protein>
<evidence type="ECO:0000313" key="2">
    <source>
        <dbReference type="EMBL" id="SFJ69127.1"/>
    </source>
</evidence>
<dbReference type="Proteomes" id="UP000199630">
    <property type="component" value="Unassembled WGS sequence"/>
</dbReference>
<accession>A0A1I3THX9</accession>
<feature type="domain" description="Spore protein YkvP/CgeB glycosyl transferase-like" evidence="1">
    <location>
        <begin position="239"/>
        <end position="330"/>
    </location>
</feature>
<dbReference type="RefSeq" id="WP_090061211.1">
    <property type="nucleotide sequence ID" value="NZ_FORH01000005.1"/>
</dbReference>
<keyword evidence="3" id="KW-1185">Reference proteome</keyword>
<reference evidence="3" key="1">
    <citation type="submission" date="2016-10" db="EMBL/GenBank/DDBJ databases">
        <authorList>
            <person name="Varghese N."/>
            <person name="Submissions S."/>
        </authorList>
    </citation>
    <scope>NUCLEOTIDE SEQUENCE [LARGE SCALE GENOMIC DNA]</scope>
    <source>
        <strain evidence="3">DSM 26471</strain>
    </source>
</reference>